<evidence type="ECO:0000256" key="6">
    <source>
        <dbReference type="ARBA" id="ARBA00022989"/>
    </source>
</evidence>
<evidence type="ECO:0000256" key="2">
    <source>
        <dbReference type="ARBA" id="ARBA00022475"/>
    </source>
</evidence>
<dbReference type="PANTHER" id="PTHR33908">
    <property type="entry name" value="MANNOSYLTRANSFERASE YKCB-RELATED"/>
    <property type="match status" value="1"/>
</dbReference>
<feature type="transmembrane region" description="Helical" evidence="8">
    <location>
        <begin position="280"/>
        <end position="298"/>
    </location>
</feature>
<evidence type="ECO:0000313" key="11">
    <source>
        <dbReference type="EMBL" id="KKQ83984.1"/>
    </source>
</evidence>
<dbReference type="Proteomes" id="UP000034081">
    <property type="component" value="Unassembled WGS sequence"/>
</dbReference>
<feature type="transmembrane region" description="Helical" evidence="8">
    <location>
        <begin position="498"/>
        <end position="518"/>
    </location>
</feature>
<dbReference type="EMBL" id="LBVL01000025">
    <property type="protein sequence ID" value="KKQ83984.1"/>
    <property type="molecule type" value="Genomic_DNA"/>
</dbReference>
<keyword evidence="5 8" id="KW-0812">Transmembrane</keyword>
<dbReference type="InterPro" id="IPR050297">
    <property type="entry name" value="LipidA_mod_glycosyltrf_83"/>
</dbReference>
<feature type="transmembrane region" description="Helical" evidence="8">
    <location>
        <begin position="611"/>
        <end position="630"/>
    </location>
</feature>
<dbReference type="InterPro" id="IPR032421">
    <property type="entry name" value="PMT_4TMC"/>
</dbReference>
<keyword evidence="6 8" id="KW-1133">Transmembrane helix</keyword>
<feature type="non-terminal residue" evidence="11">
    <location>
        <position position="714"/>
    </location>
</feature>
<dbReference type="GO" id="GO:0009103">
    <property type="term" value="P:lipopolysaccharide biosynthetic process"/>
    <property type="evidence" value="ECO:0007669"/>
    <property type="project" value="UniProtKB-ARBA"/>
</dbReference>
<evidence type="ECO:0000256" key="3">
    <source>
        <dbReference type="ARBA" id="ARBA00022676"/>
    </source>
</evidence>
<feature type="domain" description="Protein O-mannosyl-transferase C-terminal four TM" evidence="10">
    <location>
        <begin position="637"/>
        <end position="711"/>
    </location>
</feature>
<dbReference type="AlphaFoldDB" id="A0A0G0NDK5"/>
<evidence type="ECO:0000313" key="12">
    <source>
        <dbReference type="Proteomes" id="UP000034081"/>
    </source>
</evidence>
<sequence>MKIIKSKIFWILIGGLIIRFLLSFFGTLPLDQNTFIAWSSDLARDGFKTFYNSWSDYLPGYLYVLWGLGKINLLGIFPQVLLYKLPAIISDLLTGLLIYKILRKSKNEKWGVIGAAIYLFNPAVLGNSALWGQVDSLTALCAVFSIYYLPSSILLSALSLSVGTLIKPQTAFIFPVILFLMLREKRKVKKIFAYLLIGLFTFIAGFIPFRNHGNLVSFIYERLGVSLNQYPYTSVNAFNFWGLIGFWNPDTIYFQIGGYALVLLAFLFLCFKLWKKKTAPYYLASFIFGASFIFFTRMHERHLLPIFAPLAIVAVENPILLLPYLGFSLIYCANLYYSYIWITNDFKEVFSDFLVKFFSLINISMVIAVFYFSIAKLKIGWKRIILLIGKFINHKGQKMREFSFPKTKLSKKSYKIILTAILTFAFITRVFDLKSPPNEYFDEVYHAFTAKVMIHLDANKAWEWWNTPPEGFAYEWTHPPLAKLGMALGMKIFGENSFGWRFPGAVLGTVSVFLIYLLGKHLFKDEAIGLLSAGVFSLDGLPLVMSRIGMNDSYLLCFTLLSIYLFLHKRNFLSALVFGLAIASKWSAIWAVPILGMIWLKRKKKFELSNLWFFILPFGIYLLAYTQMFLTGHGLSVWWEMQKQMWWYHTGLRATHPYTSQWWSWPLLIRPIYLFTSDEVSGTVSRIYAFGNPFVFWFGFFSIIMSFIFSFVER</sequence>
<keyword evidence="2" id="KW-1003">Cell membrane</keyword>
<dbReference type="GO" id="GO:0005886">
    <property type="term" value="C:plasma membrane"/>
    <property type="evidence" value="ECO:0007669"/>
    <property type="project" value="UniProtKB-SubCell"/>
</dbReference>
<feature type="transmembrane region" description="Helical" evidence="8">
    <location>
        <begin position="191"/>
        <end position="209"/>
    </location>
</feature>
<keyword evidence="7 8" id="KW-0472">Membrane</keyword>
<organism evidence="11 12">
    <name type="scientific">Candidatus Woesebacteria bacterium GW2011_GWB1_38_8</name>
    <dbReference type="NCBI Taxonomy" id="1618570"/>
    <lineage>
        <taxon>Bacteria</taxon>
        <taxon>Candidatus Woeseibacteriota</taxon>
    </lineage>
</organism>
<feature type="transmembrane region" description="Helical" evidence="8">
    <location>
        <begin position="252"/>
        <end position="274"/>
    </location>
</feature>
<evidence type="ECO:0000256" key="4">
    <source>
        <dbReference type="ARBA" id="ARBA00022679"/>
    </source>
</evidence>
<evidence type="ECO:0000259" key="10">
    <source>
        <dbReference type="Pfam" id="PF16192"/>
    </source>
</evidence>
<dbReference type="Pfam" id="PF16192">
    <property type="entry name" value="PMT_4TMC"/>
    <property type="match status" value="1"/>
</dbReference>
<proteinExistence type="predicted"/>
<feature type="transmembrane region" description="Helical" evidence="8">
    <location>
        <begin position="694"/>
        <end position="712"/>
    </location>
</feature>
<evidence type="ECO:0000256" key="8">
    <source>
        <dbReference type="SAM" id="Phobius"/>
    </source>
</evidence>
<feature type="transmembrane region" description="Helical" evidence="8">
    <location>
        <begin position="573"/>
        <end position="599"/>
    </location>
</feature>
<feature type="transmembrane region" description="Helical" evidence="8">
    <location>
        <begin position="354"/>
        <end position="374"/>
    </location>
</feature>
<dbReference type="PANTHER" id="PTHR33908:SF11">
    <property type="entry name" value="MEMBRANE PROTEIN"/>
    <property type="match status" value="1"/>
</dbReference>
<reference evidence="11 12" key="1">
    <citation type="journal article" date="2015" name="Nature">
        <title>rRNA introns, odd ribosomes, and small enigmatic genomes across a large radiation of phyla.</title>
        <authorList>
            <person name="Brown C.T."/>
            <person name="Hug L.A."/>
            <person name="Thomas B.C."/>
            <person name="Sharon I."/>
            <person name="Castelle C.J."/>
            <person name="Singh A."/>
            <person name="Wilkins M.J."/>
            <person name="Williams K.H."/>
            <person name="Banfield J.F."/>
        </authorList>
    </citation>
    <scope>NUCLEOTIDE SEQUENCE [LARGE SCALE GENOMIC DNA]</scope>
</reference>
<protein>
    <submittedName>
        <fullName evidence="11">Glycosyl transferase family 39</fullName>
    </submittedName>
</protein>
<dbReference type="STRING" id="1618570.UT08_C0025G0005"/>
<keyword evidence="4 11" id="KW-0808">Transferase</keyword>
<evidence type="ECO:0000256" key="7">
    <source>
        <dbReference type="ARBA" id="ARBA00023136"/>
    </source>
</evidence>
<feature type="domain" description="Glycosyltransferase RgtA/B/C/D-like" evidence="9">
    <location>
        <begin position="85"/>
        <end position="204"/>
    </location>
</feature>
<dbReference type="GO" id="GO:0016763">
    <property type="term" value="F:pentosyltransferase activity"/>
    <property type="evidence" value="ECO:0007669"/>
    <property type="project" value="TreeGrafter"/>
</dbReference>
<gene>
    <name evidence="11" type="ORF">UT08_C0025G0005</name>
</gene>
<evidence type="ECO:0000259" key="9">
    <source>
        <dbReference type="Pfam" id="PF13231"/>
    </source>
</evidence>
<feature type="transmembrane region" description="Helical" evidence="8">
    <location>
        <begin position="111"/>
        <end position="130"/>
    </location>
</feature>
<feature type="transmembrane region" description="Helical" evidence="8">
    <location>
        <begin position="319"/>
        <end position="342"/>
    </location>
</feature>
<feature type="transmembrane region" description="Helical" evidence="8">
    <location>
        <begin position="9"/>
        <end position="30"/>
    </location>
</feature>
<comment type="subcellular location">
    <subcellularLocation>
        <location evidence="1">Cell membrane</location>
        <topology evidence="1">Multi-pass membrane protein</topology>
    </subcellularLocation>
</comment>
<dbReference type="Pfam" id="PF13231">
    <property type="entry name" value="PMT_2"/>
    <property type="match status" value="2"/>
</dbReference>
<comment type="caution">
    <text evidence="11">The sequence shown here is derived from an EMBL/GenBank/DDBJ whole genome shotgun (WGS) entry which is preliminary data.</text>
</comment>
<feature type="transmembrane region" description="Helical" evidence="8">
    <location>
        <begin position="137"/>
        <end position="159"/>
    </location>
</feature>
<name>A0A0G0NDK5_9BACT</name>
<keyword evidence="3" id="KW-0328">Glycosyltransferase</keyword>
<dbReference type="InterPro" id="IPR038731">
    <property type="entry name" value="RgtA/B/C-like"/>
</dbReference>
<accession>A0A0G0NDK5</accession>
<feature type="domain" description="Glycosyltransferase RgtA/B/C/D-like" evidence="9">
    <location>
        <begin position="478"/>
        <end position="613"/>
    </location>
</feature>
<evidence type="ECO:0000256" key="5">
    <source>
        <dbReference type="ARBA" id="ARBA00022692"/>
    </source>
</evidence>
<evidence type="ECO:0000256" key="1">
    <source>
        <dbReference type="ARBA" id="ARBA00004651"/>
    </source>
</evidence>